<name>A0A5P1F8F4_ASPOF</name>
<dbReference type="AlphaFoldDB" id="A0A5P1F8F4"/>
<accession>A0A5P1F8F4</accession>
<feature type="region of interest" description="Disordered" evidence="1">
    <location>
        <begin position="1"/>
        <end position="28"/>
    </location>
</feature>
<organism evidence="2 3">
    <name type="scientific">Asparagus officinalis</name>
    <name type="common">Garden asparagus</name>
    <dbReference type="NCBI Taxonomy" id="4686"/>
    <lineage>
        <taxon>Eukaryota</taxon>
        <taxon>Viridiplantae</taxon>
        <taxon>Streptophyta</taxon>
        <taxon>Embryophyta</taxon>
        <taxon>Tracheophyta</taxon>
        <taxon>Spermatophyta</taxon>
        <taxon>Magnoliopsida</taxon>
        <taxon>Liliopsida</taxon>
        <taxon>Asparagales</taxon>
        <taxon>Asparagaceae</taxon>
        <taxon>Asparagoideae</taxon>
        <taxon>Asparagus</taxon>
    </lineage>
</organism>
<gene>
    <name evidence="2" type="ORF">A4U43_C03F6530</name>
</gene>
<dbReference type="EMBL" id="CM007383">
    <property type="protein sequence ID" value="ONK74462.1"/>
    <property type="molecule type" value="Genomic_DNA"/>
</dbReference>
<sequence length="101" mass="10608">MVPAPPPLNQSLAAEESDGGAGGELGWSELSDRGAWWELEEVEAQGGARRVGGQRRRSSELRRAVVRLRGLRFSGCGRAEAELGAVMARGEEDSTGGDGGN</sequence>
<evidence type="ECO:0000256" key="1">
    <source>
        <dbReference type="SAM" id="MobiDB-lite"/>
    </source>
</evidence>
<evidence type="ECO:0000313" key="2">
    <source>
        <dbReference type="EMBL" id="ONK74462.1"/>
    </source>
</evidence>
<protein>
    <submittedName>
        <fullName evidence="2">Uncharacterized protein</fullName>
    </submittedName>
</protein>
<dbReference type="Proteomes" id="UP000243459">
    <property type="component" value="Chromosome 3"/>
</dbReference>
<evidence type="ECO:0000313" key="3">
    <source>
        <dbReference type="Proteomes" id="UP000243459"/>
    </source>
</evidence>
<dbReference type="Gramene" id="ONK74462">
    <property type="protein sequence ID" value="ONK74462"/>
    <property type="gene ID" value="A4U43_C03F6530"/>
</dbReference>
<proteinExistence type="predicted"/>
<reference evidence="3" key="1">
    <citation type="journal article" date="2017" name="Nat. Commun.">
        <title>The asparagus genome sheds light on the origin and evolution of a young Y chromosome.</title>
        <authorList>
            <person name="Harkess A."/>
            <person name="Zhou J."/>
            <person name="Xu C."/>
            <person name="Bowers J.E."/>
            <person name="Van der Hulst R."/>
            <person name="Ayyampalayam S."/>
            <person name="Mercati F."/>
            <person name="Riccardi P."/>
            <person name="McKain M.R."/>
            <person name="Kakrana A."/>
            <person name="Tang H."/>
            <person name="Ray J."/>
            <person name="Groenendijk J."/>
            <person name="Arikit S."/>
            <person name="Mathioni S.M."/>
            <person name="Nakano M."/>
            <person name="Shan H."/>
            <person name="Telgmann-Rauber A."/>
            <person name="Kanno A."/>
            <person name="Yue Z."/>
            <person name="Chen H."/>
            <person name="Li W."/>
            <person name="Chen Y."/>
            <person name="Xu X."/>
            <person name="Zhang Y."/>
            <person name="Luo S."/>
            <person name="Chen H."/>
            <person name="Gao J."/>
            <person name="Mao Z."/>
            <person name="Pires J.C."/>
            <person name="Luo M."/>
            <person name="Kudrna D."/>
            <person name="Wing R.A."/>
            <person name="Meyers B.C."/>
            <person name="Yi K."/>
            <person name="Kong H."/>
            <person name="Lavrijsen P."/>
            <person name="Sunseri F."/>
            <person name="Falavigna A."/>
            <person name="Ye Y."/>
            <person name="Leebens-Mack J.H."/>
            <person name="Chen G."/>
        </authorList>
    </citation>
    <scope>NUCLEOTIDE SEQUENCE [LARGE SCALE GENOMIC DNA]</scope>
    <source>
        <strain evidence="3">cv. DH0086</strain>
    </source>
</reference>
<keyword evidence="3" id="KW-1185">Reference proteome</keyword>